<evidence type="ECO:0000259" key="1">
    <source>
        <dbReference type="Pfam" id="PF07883"/>
    </source>
</evidence>
<sequence length="104" mass="11387">MKKNTPKLTSDIVQNLFHDQYPGAEIKFGYVSIPAGERLPSEGTTFHEEQEYSFITKGTLKGESGGVPYEITAGEASFIPAGEPHWCVNKGDEPVEIIFALVKA</sequence>
<dbReference type="RefSeq" id="WP_120119477.1">
    <property type="nucleotide sequence ID" value="NZ_QYTW02000049.1"/>
</dbReference>
<evidence type="ECO:0000313" key="3">
    <source>
        <dbReference type="Proteomes" id="UP000287296"/>
    </source>
</evidence>
<dbReference type="AlphaFoldDB" id="A0A429X0D5"/>
<dbReference type="InterPro" id="IPR011051">
    <property type="entry name" value="RmlC_Cupin_sf"/>
</dbReference>
<dbReference type="InterPro" id="IPR014710">
    <property type="entry name" value="RmlC-like_jellyroll"/>
</dbReference>
<dbReference type="OrthoDB" id="25744at2"/>
<reference evidence="2 3" key="1">
    <citation type="submission" date="2018-12" db="EMBL/GenBank/DDBJ databases">
        <authorList>
            <person name="Sun L."/>
            <person name="Chen Z."/>
        </authorList>
    </citation>
    <scope>NUCLEOTIDE SEQUENCE [LARGE SCALE GENOMIC DNA]</scope>
    <source>
        <strain evidence="2 3">LMG 29736</strain>
    </source>
</reference>
<name>A0A429X0D5_SIMTE</name>
<proteinExistence type="predicted"/>
<dbReference type="Pfam" id="PF07883">
    <property type="entry name" value="Cupin_2"/>
    <property type="match status" value="1"/>
</dbReference>
<gene>
    <name evidence="2" type="ORF">D5F11_025260</name>
</gene>
<accession>A0A429X0D5</accession>
<protein>
    <submittedName>
        <fullName evidence="2">Cupin domain-containing protein</fullName>
    </submittedName>
</protein>
<feature type="domain" description="Cupin type-2" evidence="1">
    <location>
        <begin position="31"/>
        <end position="99"/>
    </location>
</feature>
<dbReference type="EMBL" id="QYTW02000049">
    <property type="protein sequence ID" value="RST56964.1"/>
    <property type="molecule type" value="Genomic_DNA"/>
</dbReference>
<dbReference type="SUPFAM" id="SSF51182">
    <property type="entry name" value="RmlC-like cupins"/>
    <property type="match status" value="1"/>
</dbReference>
<comment type="caution">
    <text evidence="2">The sequence shown here is derived from an EMBL/GenBank/DDBJ whole genome shotgun (WGS) entry which is preliminary data.</text>
</comment>
<organism evidence="2 3">
    <name type="scientific">Siminovitchia terrae</name>
    <name type="common">Bacillus terrae</name>
    <dbReference type="NCBI Taxonomy" id="1914933"/>
    <lineage>
        <taxon>Bacteria</taxon>
        <taxon>Bacillati</taxon>
        <taxon>Bacillota</taxon>
        <taxon>Bacilli</taxon>
        <taxon>Bacillales</taxon>
        <taxon>Bacillaceae</taxon>
        <taxon>Siminovitchia</taxon>
    </lineage>
</organism>
<dbReference type="InterPro" id="IPR013096">
    <property type="entry name" value="Cupin_2"/>
</dbReference>
<dbReference type="Gene3D" id="2.60.120.10">
    <property type="entry name" value="Jelly Rolls"/>
    <property type="match status" value="1"/>
</dbReference>
<dbReference type="CDD" id="cd02209">
    <property type="entry name" value="cupin_XRE_C"/>
    <property type="match status" value="1"/>
</dbReference>
<evidence type="ECO:0000313" key="2">
    <source>
        <dbReference type="EMBL" id="RST56964.1"/>
    </source>
</evidence>
<dbReference type="Proteomes" id="UP000287296">
    <property type="component" value="Unassembled WGS sequence"/>
</dbReference>